<feature type="binding site" evidence="7">
    <location>
        <position position="56"/>
    </location>
    <ligand>
        <name>substrate</name>
    </ligand>
</feature>
<keyword evidence="7" id="KW-0460">Magnesium</keyword>
<feature type="binding site" evidence="7">
    <location>
        <position position="32"/>
    </location>
    <ligand>
        <name>substrate</name>
    </ligand>
</feature>
<feature type="binding site" evidence="7">
    <location>
        <position position="79"/>
    </location>
    <ligand>
        <name>substrate</name>
    </ligand>
</feature>
<proteinExistence type="inferred from homology"/>
<dbReference type="InterPro" id="IPR027417">
    <property type="entry name" value="P-loop_NTPase"/>
</dbReference>
<keyword evidence="2 7" id="KW-0808">Transferase</keyword>
<dbReference type="UniPathway" id="UPA00053">
    <property type="reaction ID" value="UER00088"/>
</dbReference>
<organism evidence="8 9">
    <name type="scientific">Riemerella anatipestifer</name>
    <name type="common">Moraxella anatipestifer</name>
    <dbReference type="NCBI Taxonomy" id="34085"/>
    <lineage>
        <taxon>Bacteria</taxon>
        <taxon>Pseudomonadati</taxon>
        <taxon>Bacteroidota</taxon>
        <taxon>Flavobacteriia</taxon>
        <taxon>Flavobacteriales</taxon>
        <taxon>Weeksellaceae</taxon>
        <taxon>Riemerella</taxon>
    </lineage>
</organism>
<comment type="subunit">
    <text evidence="7">Monomer.</text>
</comment>
<keyword evidence="5 7" id="KW-0067">ATP-binding</keyword>
<dbReference type="CDD" id="cd00464">
    <property type="entry name" value="SK"/>
    <property type="match status" value="1"/>
</dbReference>
<dbReference type="RefSeq" id="WP_014938433.1">
    <property type="nucleotide sequence ID" value="NZ_CP011859.1"/>
</dbReference>
<comment type="pathway">
    <text evidence="7">Metabolic intermediate biosynthesis; chorismate biosynthesis; chorismate from D-erythrose 4-phosphate and phosphoenolpyruvate: step 5/7.</text>
</comment>
<evidence type="ECO:0000256" key="1">
    <source>
        <dbReference type="ARBA" id="ARBA00022605"/>
    </source>
</evidence>
<feature type="binding site" evidence="7">
    <location>
        <position position="14"/>
    </location>
    <ligand>
        <name>Mg(2+)</name>
        <dbReference type="ChEBI" id="CHEBI:18420"/>
    </ligand>
</feature>
<accession>A0A1S7DQ26</accession>
<keyword evidence="7" id="KW-0479">Metal-binding</keyword>
<dbReference type="Gene3D" id="3.40.50.300">
    <property type="entry name" value="P-loop containing nucleotide triphosphate hydrolases"/>
    <property type="match status" value="1"/>
</dbReference>
<evidence type="ECO:0000313" key="8">
    <source>
        <dbReference type="EMBL" id="AQY21225.1"/>
    </source>
</evidence>
<dbReference type="GO" id="GO:0000287">
    <property type="term" value="F:magnesium ion binding"/>
    <property type="evidence" value="ECO:0007669"/>
    <property type="project" value="UniProtKB-UniRule"/>
</dbReference>
<name>A0A1S7DQ26_RIEAN</name>
<comment type="cofactor">
    <cofactor evidence="7">
        <name>Mg(2+)</name>
        <dbReference type="ChEBI" id="CHEBI:18420"/>
    </cofactor>
    <text evidence="7">Binds 1 Mg(2+) ion per subunit.</text>
</comment>
<comment type="catalytic activity">
    <reaction evidence="7">
        <text>shikimate + ATP = 3-phosphoshikimate + ADP + H(+)</text>
        <dbReference type="Rhea" id="RHEA:13121"/>
        <dbReference type="ChEBI" id="CHEBI:15378"/>
        <dbReference type="ChEBI" id="CHEBI:30616"/>
        <dbReference type="ChEBI" id="CHEBI:36208"/>
        <dbReference type="ChEBI" id="CHEBI:145989"/>
        <dbReference type="ChEBI" id="CHEBI:456216"/>
        <dbReference type="EC" id="2.7.1.71"/>
    </reaction>
</comment>
<comment type="caution">
    <text evidence="7">Lacks conserved residue(s) required for the propagation of feature annotation.</text>
</comment>
<comment type="similarity">
    <text evidence="7">Belongs to the shikimate kinase family.</text>
</comment>
<dbReference type="GO" id="GO:0005829">
    <property type="term" value="C:cytosol"/>
    <property type="evidence" value="ECO:0007669"/>
    <property type="project" value="TreeGrafter"/>
</dbReference>
<dbReference type="GO" id="GO:0004765">
    <property type="term" value="F:shikimate kinase activity"/>
    <property type="evidence" value="ECO:0007669"/>
    <property type="project" value="UniProtKB-UniRule"/>
</dbReference>
<dbReference type="Pfam" id="PF01202">
    <property type="entry name" value="SKI"/>
    <property type="match status" value="1"/>
</dbReference>
<dbReference type="EMBL" id="CP011859">
    <property type="protein sequence ID" value="AQY21225.1"/>
    <property type="molecule type" value="Genomic_DNA"/>
</dbReference>
<evidence type="ECO:0000313" key="9">
    <source>
        <dbReference type="Proteomes" id="UP000189883"/>
    </source>
</evidence>
<dbReference type="InterPro" id="IPR000623">
    <property type="entry name" value="Shikimate_kinase/TSH1"/>
</dbReference>
<dbReference type="EC" id="2.7.1.71" evidence="7"/>
<dbReference type="PANTHER" id="PTHR21087">
    <property type="entry name" value="SHIKIMATE KINASE"/>
    <property type="match status" value="1"/>
</dbReference>
<dbReference type="SUPFAM" id="SSF52540">
    <property type="entry name" value="P-loop containing nucleoside triphosphate hydrolases"/>
    <property type="match status" value="1"/>
</dbReference>
<dbReference type="InterPro" id="IPR031322">
    <property type="entry name" value="Shikimate/glucono_kinase"/>
</dbReference>
<comment type="subcellular location">
    <subcellularLocation>
        <location evidence="7">Cytoplasm</location>
    </subcellularLocation>
</comment>
<dbReference type="GO" id="GO:0008652">
    <property type="term" value="P:amino acid biosynthetic process"/>
    <property type="evidence" value="ECO:0007669"/>
    <property type="project" value="UniProtKB-KW"/>
</dbReference>
<dbReference type="Proteomes" id="UP000189883">
    <property type="component" value="Chromosome"/>
</dbReference>
<dbReference type="PANTHER" id="PTHR21087:SF16">
    <property type="entry name" value="SHIKIMATE KINASE 1, CHLOROPLASTIC"/>
    <property type="match status" value="1"/>
</dbReference>
<keyword evidence="6 7" id="KW-0057">Aromatic amino acid biosynthesis</keyword>
<gene>
    <name evidence="7 8" type="primary">aroK</name>
    <name evidence="8" type="ORF">AB406_0262</name>
</gene>
<evidence type="ECO:0000256" key="3">
    <source>
        <dbReference type="ARBA" id="ARBA00022741"/>
    </source>
</evidence>
<evidence type="ECO:0000256" key="2">
    <source>
        <dbReference type="ARBA" id="ARBA00022679"/>
    </source>
</evidence>
<dbReference type="AlphaFoldDB" id="A0A1S7DQ26"/>
<feature type="binding site" evidence="7">
    <location>
        <position position="118"/>
    </location>
    <ligand>
        <name>ATP</name>
        <dbReference type="ChEBI" id="CHEBI:30616"/>
    </ligand>
</feature>
<reference evidence="8 9" key="1">
    <citation type="submission" date="2015-06" db="EMBL/GenBank/DDBJ databases">
        <title>R. anatipestifer strain HXb2 is the most virulent strain so far, and the genome sequence would help us uncover the pathogenesis.</title>
        <authorList>
            <person name="Hu Q."/>
            <person name="Qi J."/>
            <person name="Bo H."/>
            <person name="Liu G."/>
            <person name="Tao M."/>
            <person name="Ding Y."/>
            <person name="Xue Y."/>
        </authorList>
    </citation>
    <scope>NUCLEOTIDE SEQUENCE [LARGE SCALE GENOMIC DNA]</scope>
    <source>
        <strain evidence="8 9">HXb2</strain>
    </source>
</reference>
<keyword evidence="4 7" id="KW-0418">Kinase</keyword>
<feature type="binding site" evidence="7">
    <location>
        <begin position="10"/>
        <end position="15"/>
    </location>
    <ligand>
        <name>ATP</name>
        <dbReference type="ChEBI" id="CHEBI:30616"/>
    </ligand>
</feature>
<dbReference type="GO" id="GO:0009073">
    <property type="term" value="P:aromatic amino acid family biosynthetic process"/>
    <property type="evidence" value="ECO:0007669"/>
    <property type="project" value="UniProtKB-KW"/>
</dbReference>
<keyword evidence="7" id="KW-0963">Cytoplasm</keyword>
<dbReference type="GO" id="GO:0009423">
    <property type="term" value="P:chorismate biosynthetic process"/>
    <property type="evidence" value="ECO:0007669"/>
    <property type="project" value="UniProtKB-UniRule"/>
</dbReference>
<sequence length="175" mass="20258">MIISLIGYMGSGKSLISKKLSEKINFNLLDLDKVISEQEMSEIPQIFKEKGEIYFRKREKEILEHLLNTQKSTVFSLGGGTPVYYNNIDTINTLSESIYLRTSVKNLHKRLIKEKSSRPLIAHIKDNDQLLEFIAKHLFERQAYYSKAKYIVDTDDKSPDEIADEIISLLNLQHH</sequence>
<keyword evidence="3 7" id="KW-0547">Nucleotide-binding</keyword>
<dbReference type="GO" id="GO:0005524">
    <property type="term" value="F:ATP binding"/>
    <property type="evidence" value="ECO:0007669"/>
    <property type="project" value="UniProtKB-UniRule"/>
</dbReference>
<evidence type="ECO:0000256" key="4">
    <source>
        <dbReference type="ARBA" id="ARBA00022777"/>
    </source>
</evidence>
<keyword evidence="1 7" id="KW-0028">Amino-acid biosynthesis</keyword>
<dbReference type="HAMAP" id="MF_00109">
    <property type="entry name" value="Shikimate_kinase"/>
    <property type="match status" value="1"/>
</dbReference>
<evidence type="ECO:0000256" key="7">
    <source>
        <dbReference type="HAMAP-Rule" id="MF_00109"/>
    </source>
</evidence>
<dbReference type="PRINTS" id="PR01100">
    <property type="entry name" value="SHIKIMTKNASE"/>
</dbReference>
<comment type="function">
    <text evidence="7">Catalyzes the specific phosphorylation of the 3-hydroxyl group of shikimic acid using ATP as a cosubstrate.</text>
</comment>
<evidence type="ECO:0000256" key="6">
    <source>
        <dbReference type="ARBA" id="ARBA00023141"/>
    </source>
</evidence>
<feature type="binding site" evidence="7">
    <location>
        <position position="141"/>
    </location>
    <ligand>
        <name>substrate</name>
    </ligand>
</feature>
<evidence type="ECO:0000256" key="5">
    <source>
        <dbReference type="ARBA" id="ARBA00022840"/>
    </source>
</evidence>
<protein>
    <recommendedName>
        <fullName evidence="7">Shikimate kinase</fullName>
        <shortName evidence="7">SK</shortName>
        <ecNumber evidence="7">2.7.1.71</ecNumber>
    </recommendedName>
</protein>